<proteinExistence type="predicted"/>
<dbReference type="EMBL" id="JBBNAG010000002">
    <property type="protein sequence ID" value="KAK9158164.1"/>
    <property type="molecule type" value="Genomic_DNA"/>
</dbReference>
<dbReference type="GO" id="GO:0006508">
    <property type="term" value="P:proteolysis"/>
    <property type="evidence" value="ECO:0007669"/>
    <property type="project" value="InterPro"/>
</dbReference>
<organism evidence="2 3">
    <name type="scientific">Stephania cephalantha</name>
    <dbReference type="NCBI Taxonomy" id="152367"/>
    <lineage>
        <taxon>Eukaryota</taxon>
        <taxon>Viridiplantae</taxon>
        <taxon>Streptophyta</taxon>
        <taxon>Embryophyta</taxon>
        <taxon>Tracheophyta</taxon>
        <taxon>Spermatophyta</taxon>
        <taxon>Magnoliopsida</taxon>
        <taxon>Ranunculales</taxon>
        <taxon>Menispermaceae</taxon>
        <taxon>Menispermoideae</taxon>
        <taxon>Cissampelideae</taxon>
        <taxon>Stephania</taxon>
    </lineage>
</organism>
<sequence>MTVVADILSSRLGKKKIDDYRQEVTGLRHVYPFRQRDVYQGGYGFSVLAQKLGIPREVLINDATFTRNPDNIDHATLIVGNRSNGSEDYWINKNSWGPEWEVETGF</sequence>
<keyword evidence="3" id="KW-1185">Reference proteome</keyword>
<dbReference type="SUPFAM" id="SSF54001">
    <property type="entry name" value="Cysteine proteinases"/>
    <property type="match status" value="1"/>
</dbReference>
<dbReference type="Gene3D" id="3.90.70.10">
    <property type="entry name" value="Cysteine proteinases"/>
    <property type="match status" value="1"/>
</dbReference>
<evidence type="ECO:0000259" key="1">
    <source>
        <dbReference type="Pfam" id="PF00112"/>
    </source>
</evidence>
<name>A0AAP0KUN1_9MAGN</name>
<protein>
    <recommendedName>
        <fullName evidence="1">Peptidase C1A papain C-terminal domain-containing protein</fullName>
    </recommendedName>
</protein>
<comment type="caution">
    <text evidence="2">The sequence shown here is derived from an EMBL/GenBank/DDBJ whole genome shotgun (WGS) entry which is preliminary data.</text>
</comment>
<dbReference type="InterPro" id="IPR000668">
    <property type="entry name" value="Peptidase_C1A_C"/>
</dbReference>
<gene>
    <name evidence="2" type="ORF">Scep_004738</name>
</gene>
<feature type="domain" description="Peptidase C1A papain C-terminal" evidence="1">
    <location>
        <begin position="68"/>
        <end position="102"/>
    </location>
</feature>
<dbReference type="Pfam" id="PF00112">
    <property type="entry name" value="Peptidase_C1"/>
    <property type="match status" value="1"/>
</dbReference>
<evidence type="ECO:0000313" key="2">
    <source>
        <dbReference type="EMBL" id="KAK9158164.1"/>
    </source>
</evidence>
<accession>A0AAP0KUN1</accession>
<dbReference type="GO" id="GO:0008234">
    <property type="term" value="F:cysteine-type peptidase activity"/>
    <property type="evidence" value="ECO:0007669"/>
    <property type="project" value="InterPro"/>
</dbReference>
<dbReference type="Proteomes" id="UP001419268">
    <property type="component" value="Unassembled WGS sequence"/>
</dbReference>
<dbReference type="InterPro" id="IPR038765">
    <property type="entry name" value="Papain-like_cys_pep_sf"/>
</dbReference>
<evidence type="ECO:0000313" key="3">
    <source>
        <dbReference type="Proteomes" id="UP001419268"/>
    </source>
</evidence>
<reference evidence="2 3" key="1">
    <citation type="submission" date="2024-01" db="EMBL/GenBank/DDBJ databases">
        <title>Genome assemblies of Stephania.</title>
        <authorList>
            <person name="Yang L."/>
        </authorList>
    </citation>
    <scope>NUCLEOTIDE SEQUENCE [LARGE SCALE GENOMIC DNA]</scope>
    <source>
        <strain evidence="2">JXDWG</strain>
        <tissue evidence="2">Leaf</tissue>
    </source>
</reference>
<dbReference type="AlphaFoldDB" id="A0AAP0KUN1"/>